<gene>
    <name evidence="9" type="primary">trpF</name>
    <name evidence="11" type="ORF">FP66_05970</name>
</gene>
<comment type="pathway">
    <text evidence="2 9">Amino-acid biosynthesis; L-tryptophan biosynthesis; L-tryptophan from chorismate: step 3/5.</text>
</comment>
<dbReference type="NCBIfam" id="NF002299">
    <property type="entry name" value="PRK01222.1-6"/>
    <property type="match status" value="1"/>
</dbReference>
<keyword evidence="6 9" id="KW-0822">Tryptophan biosynthesis</keyword>
<dbReference type="SUPFAM" id="SSF51366">
    <property type="entry name" value="Ribulose-phoshate binding barrel"/>
    <property type="match status" value="1"/>
</dbReference>
<sequence>MLEHGAALGRTRVKFCGLTRPEDVDAAVAAGADALGFVLWPGSKRAVGLERLAALAARVPAFVTRVGLFVDPDEALVARAAEHLDLLQFHGEETPAFCAAAPRPWIKALRMRDGLDVHAAARDYVGARALLLDAYRPGVPGGTGETFDWSRIPACLAKPVILAGGLTPANVAEAIAAVRPLAVDVSGGIETAPGIKGGAEMADFLRAVRHADG</sequence>
<keyword evidence="5 9" id="KW-0028">Amino-acid biosynthesis</keyword>
<dbReference type="HAMAP" id="MF_00135">
    <property type="entry name" value="PRAI"/>
    <property type="match status" value="1"/>
</dbReference>
<feature type="domain" description="N-(5'phosphoribosyl) anthranilate isomerase (PRAI)" evidence="10">
    <location>
        <begin position="14"/>
        <end position="205"/>
    </location>
</feature>
<protein>
    <recommendedName>
        <fullName evidence="4 9">N-(5'-phosphoribosyl)anthranilate isomerase</fullName>
        <shortName evidence="9">PRAI</shortName>
        <ecNumber evidence="3 9">5.3.1.24</ecNumber>
    </recommendedName>
</protein>
<evidence type="ECO:0000256" key="7">
    <source>
        <dbReference type="ARBA" id="ARBA00023141"/>
    </source>
</evidence>
<comment type="similarity">
    <text evidence="9">Belongs to the TrpF family.</text>
</comment>
<dbReference type="NCBIfam" id="NF002298">
    <property type="entry name" value="PRK01222.1-4"/>
    <property type="match status" value="1"/>
</dbReference>
<proteinExistence type="inferred from homology"/>
<dbReference type="Proteomes" id="UP000029721">
    <property type="component" value="Unassembled WGS sequence"/>
</dbReference>
<evidence type="ECO:0000259" key="10">
    <source>
        <dbReference type="Pfam" id="PF00697"/>
    </source>
</evidence>
<dbReference type="PANTHER" id="PTHR42894:SF1">
    <property type="entry name" value="N-(5'-PHOSPHORIBOSYL)ANTHRANILATE ISOMERASE"/>
    <property type="match status" value="1"/>
</dbReference>
<evidence type="ECO:0000313" key="12">
    <source>
        <dbReference type="Proteomes" id="UP000029721"/>
    </source>
</evidence>
<name>A0ABR4WTB7_9GAMM</name>
<reference evidence="11 12" key="1">
    <citation type="submission" date="2014-06" db="EMBL/GenBank/DDBJ databases">
        <title>Draft genome sequence of an extremely salt tolerant bacteria Halomonas salina/CIFRI 1.</title>
        <authorList>
            <person name="Behera B.D."/>
            <person name="Meena D.K."/>
            <person name="Das P."/>
            <person name="Maharana J."/>
            <person name="Paria P."/>
            <person name="Sharma A.P."/>
            <person name="Shamsudheen K.V."/>
            <person name="Rijit J."/>
            <person name="Dixit V."/>
            <person name="Verma A."/>
            <person name="Scaria V."/>
            <person name="Sivasubbu S."/>
        </authorList>
    </citation>
    <scope>NUCLEOTIDE SEQUENCE [LARGE SCALE GENOMIC DNA]</scope>
    <source>
        <strain evidence="11 12">CIFRI 1</strain>
    </source>
</reference>
<dbReference type="Pfam" id="PF00697">
    <property type="entry name" value="PRAI"/>
    <property type="match status" value="1"/>
</dbReference>
<evidence type="ECO:0000256" key="2">
    <source>
        <dbReference type="ARBA" id="ARBA00004664"/>
    </source>
</evidence>
<accession>A0ABR4WTB7</accession>
<dbReference type="GO" id="GO:0016853">
    <property type="term" value="F:isomerase activity"/>
    <property type="evidence" value="ECO:0007669"/>
    <property type="project" value="UniProtKB-KW"/>
</dbReference>
<evidence type="ECO:0000256" key="4">
    <source>
        <dbReference type="ARBA" id="ARBA00022272"/>
    </source>
</evidence>
<keyword evidence="12" id="KW-1185">Reference proteome</keyword>
<dbReference type="EC" id="5.3.1.24" evidence="3 9"/>
<evidence type="ECO:0000256" key="6">
    <source>
        <dbReference type="ARBA" id="ARBA00022822"/>
    </source>
</evidence>
<evidence type="ECO:0000256" key="3">
    <source>
        <dbReference type="ARBA" id="ARBA00012572"/>
    </source>
</evidence>
<dbReference type="InterPro" id="IPR001240">
    <property type="entry name" value="PRAI_dom"/>
</dbReference>
<dbReference type="Gene3D" id="3.20.20.70">
    <property type="entry name" value="Aldolase class I"/>
    <property type="match status" value="1"/>
</dbReference>
<dbReference type="CDD" id="cd00405">
    <property type="entry name" value="PRAI"/>
    <property type="match status" value="1"/>
</dbReference>
<keyword evidence="7 9" id="KW-0057">Aromatic amino acid biosynthesis</keyword>
<evidence type="ECO:0000256" key="9">
    <source>
        <dbReference type="HAMAP-Rule" id="MF_00135"/>
    </source>
</evidence>
<dbReference type="InterPro" id="IPR011060">
    <property type="entry name" value="RibuloseP-bd_barrel"/>
</dbReference>
<dbReference type="PANTHER" id="PTHR42894">
    <property type="entry name" value="N-(5'-PHOSPHORIBOSYL)ANTHRANILATE ISOMERASE"/>
    <property type="match status" value="1"/>
</dbReference>
<evidence type="ECO:0000313" key="11">
    <source>
        <dbReference type="EMBL" id="KGE77962.1"/>
    </source>
</evidence>
<evidence type="ECO:0000256" key="5">
    <source>
        <dbReference type="ARBA" id="ARBA00022605"/>
    </source>
</evidence>
<organism evidence="11 12">
    <name type="scientific">Halomonas salina</name>
    <dbReference type="NCBI Taxonomy" id="42565"/>
    <lineage>
        <taxon>Bacteria</taxon>
        <taxon>Pseudomonadati</taxon>
        <taxon>Pseudomonadota</taxon>
        <taxon>Gammaproteobacteria</taxon>
        <taxon>Oceanospirillales</taxon>
        <taxon>Halomonadaceae</taxon>
        <taxon>Halomonas</taxon>
    </lineage>
</organism>
<keyword evidence="8 9" id="KW-0413">Isomerase</keyword>
<comment type="catalytic activity">
    <reaction evidence="1 9">
        <text>N-(5-phospho-beta-D-ribosyl)anthranilate = 1-(2-carboxyphenylamino)-1-deoxy-D-ribulose 5-phosphate</text>
        <dbReference type="Rhea" id="RHEA:21540"/>
        <dbReference type="ChEBI" id="CHEBI:18277"/>
        <dbReference type="ChEBI" id="CHEBI:58613"/>
        <dbReference type="EC" id="5.3.1.24"/>
    </reaction>
</comment>
<evidence type="ECO:0000256" key="8">
    <source>
        <dbReference type="ARBA" id="ARBA00023235"/>
    </source>
</evidence>
<dbReference type="InterPro" id="IPR013785">
    <property type="entry name" value="Aldolase_TIM"/>
</dbReference>
<comment type="caution">
    <text evidence="11">The sequence shown here is derived from an EMBL/GenBank/DDBJ whole genome shotgun (WGS) entry which is preliminary data.</text>
</comment>
<evidence type="ECO:0000256" key="1">
    <source>
        <dbReference type="ARBA" id="ARBA00001164"/>
    </source>
</evidence>
<dbReference type="InterPro" id="IPR044643">
    <property type="entry name" value="TrpF_fam"/>
</dbReference>
<dbReference type="RefSeq" id="WP_035596073.1">
    <property type="nucleotide sequence ID" value="NZ_JOKD01000026.1"/>
</dbReference>
<dbReference type="EMBL" id="JOKD01000026">
    <property type="protein sequence ID" value="KGE77962.1"/>
    <property type="molecule type" value="Genomic_DNA"/>
</dbReference>